<gene>
    <name evidence="2" type="ORF">BECKLFY1418A_GA0070994_103917</name>
    <name evidence="1" type="ORF">BECKLFY1418B_GA0070995_103916</name>
    <name evidence="3" type="ORF">BECKLFY1418C_GA0070996_104517</name>
</gene>
<proteinExistence type="predicted"/>
<evidence type="ECO:0000313" key="1">
    <source>
        <dbReference type="EMBL" id="VFJ92848.1"/>
    </source>
</evidence>
<reference evidence="1" key="1">
    <citation type="submission" date="2019-02" db="EMBL/GenBank/DDBJ databases">
        <authorList>
            <person name="Gruber-Vodicka R. H."/>
            <person name="Seah K. B. B."/>
        </authorList>
    </citation>
    <scope>NUCLEOTIDE SEQUENCE</scope>
    <source>
        <strain evidence="3">BECK_BY7</strain>
        <strain evidence="2">BECK_M6</strain>
        <strain evidence="1">BECK_M7</strain>
    </source>
</reference>
<sequence length="54" mass="6827">MFDRQQNDNISKHISFDRFVFNVNIRRIIDKLYPQAMEYYFEYVRTRDDFIFLP</sequence>
<dbReference type="EMBL" id="CAADFN010000045">
    <property type="protein sequence ID" value="VFK18562.1"/>
    <property type="molecule type" value="Genomic_DNA"/>
</dbReference>
<organism evidence="1">
    <name type="scientific">Candidatus Kentrum sp. LFY</name>
    <dbReference type="NCBI Taxonomy" id="2126342"/>
    <lineage>
        <taxon>Bacteria</taxon>
        <taxon>Pseudomonadati</taxon>
        <taxon>Pseudomonadota</taxon>
        <taxon>Gammaproteobacteria</taxon>
        <taxon>Candidatus Kentrum</taxon>
    </lineage>
</organism>
<dbReference type="EMBL" id="CAADFH010000039">
    <property type="protein sequence ID" value="VFJ94368.1"/>
    <property type="molecule type" value="Genomic_DNA"/>
</dbReference>
<dbReference type="AlphaFoldDB" id="A0A450UJZ7"/>
<accession>A0A450UJZ7</accession>
<dbReference type="EMBL" id="CAADFF010000039">
    <property type="protein sequence ID" value="VFJ92848.1"/>
    <property type="molecule type" value="Genomic_DNA"/>
</dbReference>
<evidence type="ECO:0000313" key="2">
    <source>
        <dbReference type="EMBL" id="VFJ94368.1"/>
    </source>
</evidence>
<protein>
    <submittedName>
        <fullName evidence="1">Uncharacterized protein</fullName>
    </submittedName>
</protein>
<evidence type="ECO:0000313" key="3">
    <source>
        <dbReference type="EMBL" id="VFK18562.1"/>
    </source>
</evidence>
<name>A0A450UJZ7_9GAMM</name>